<protein>
    <submittedName>
        <fullName evidence="2">Uncharacterized protein</fullName>
    </submittedName>
</protein>
<feature type="region of interest" description="Disordered" evidence="1">
    <location>
        <begin position="305"/>
        <end position="324"/>
    </location>
</feature>
<evidence type="ECO:0000256" key="1">
    <source>
        <dbReference type="SAM" id="MobiDB-lite"/>
    </source>
</evidence>
<dbReference type="EMBL" id="JH687770">
    <property type="protein sequence ID" value="EJD44595.1"/>
    <property type="molecule type" value="Genomic_DNA"/>
</dbReference>
<dbReference type="KEGG" id="adl:AURDEDRAFT_166380"/>
<feature type="region of interest" description="Disordered" evidence="1">
    <location>
        <begin position="61"/>
        <end position="84"/>
    </location>
</feature>
<reference evidence="3" key="1">
    <citation type="journal article" date="2012" name="Science">
        <title>The Paleozoic origin of enzymatic lignin decomposition reconstructed from 31 fungal genomes.</title>
        <authorList>
            <person name="Floudas D."/>
            <person name="Binder M."/>
            <person name="Riley R."/>
            <person name="Barry K."/>
            <person name="Blanchette R.A."/>
            <person name="Henrissat B."/>
            <person name="Martinez A.T."/>
            <person name="Otillar R."/>
            <person name="Spatafora J.W."/>
            <person name="Yadav J.S."/>
            <person name="Aerts A."/>
            <person name="Benoit I."/>
            <person name="Boyd A."/>
            <person name="Carlson A."/>
            <person name="Copeland A."/>
            <person name="Coutinho P.M."/>
            <person name="de Vries R.P."/>
            <person name="Ferreira P."/>
            <person name="Findley K."/>
            <person name="Foster B."/>
            <person name="Gaskell J."/>
            <person name="Glotzer D."/>
            <person name="Gorecki P."/>
            <person name="Heitman J."/>
            <person name="Hesse C."/>
            <person name="Hori C."/>
            <person name="Igarashi K."/>
            <person name="Jurgens J.A."/>
            <person name="Kallen N."/>
            <person name="Kersten P."/>
            <person name="Kohler A."/>
            <person name="Kuees U."/>
            <person name="Kumar T.K.A."/>
            <person name="Kuo A."/>
            <person name="LaButti K."/>
            <person name="Larrondo L.F."/>
            <person name="Lindquist E."/>
            <person name="Ling A."/>
            <person name="Lombard V."/>
            <person name="Lucas S."/>
            <person name="Lundell T."/>
            <person name="Martin R."/>
            <person name="McLaughlin D.J."/>
            <person name="Morgenstern I."/>
            <person name="Morin E."/>
            <person name="Murat C."/>
            <person name="Nagy L.G."/>
            <person name="Nolan M."/>
            <person name="Ohm R.A."/>
            <person name="Patyshakuliyeva A."/>
            <person name="Rokas A."/>
            <person name="Ruiz-Duenas F.J."/>
            <person name="Sabat G."/>
            <person name="Salamov A."/>
            <person name="Samejima M."/>
            <person name="Schmutz J."/>
            <person name="Slot J.C."/>
            <person name="St John F."/>
            <person name="Stenlid J."/>
            <person name="Sun H."/>
            <person name="Sun S."/>
            <person name="Syed K."/>
            <person name="Tsang A."/>
            <person name="Wiebenga A."/>
            <person name="Young D."/>
            <person name="Pisabarro A."/>
            <person name="Eastwood D.C."/>
            <person name="Martin F."/>
            <person name="Cullen D."/>
            <person name="Grigoriev I.V."/>
            <person name="Hibbett D.S."/>
        </authorList>
    </citation>
    <scope>NUCLEOTIDE SEQUENCE [LARGE SCALE GENOMIC DNA]</scope>
    <source>
        <strain evidence="3">TFB10046</strain>
    </source>
</reference>
<accession>J0WXS3</accession>
<keyword evidence="3" id="KW-1185">Reference proteome</keyword>
<name>J0WXS3_AURST</name>
<feature type="compositionally biased region" description="Polar residues" evidence="1">
    <location>
        <begin position="72"/>
        <end position="82"/>
    </location>
</feature>
<dbReference type="OrthoDB" id="10656560at2759"/>
<feature type="compositionally biased region" description="Basic residues" evidence="1">
    <location>
        <begin position="310"/>
        <end position="319"/>
    </location>
</feature>
<sequence length="458" mass="52513">MDTVAKRTIEELIELLVAEQWRVERAAGWTQARAKYGTEEEWRRDFVSSARRRHRELYLEGQVTQEEEPGRNLSQGDSQECRTGTGAAGFAHEVETDAELAFYDPGETTYDQATFITRSLAEAQSRAALEAAQQNVSLEDVVPRPDFELPRHYIWTIQSLGLPIPLGKFGQPFLKGWAWENFNPLRLWQSVGTETRVVRGDELWIRLAREAIRLPFEYRSHAQRIVVSEAHRVQPAGWVTKVLPREGEVAEVDVWHLCVNNALYMPLAVRRQYTYCARSDTLYREWDAADLGIYVVMRSCGPEGETKKEKREKKEKHRREGGTGVEKSLVAQWTVLVRNAVMWAAERWDGSEESIFEHLLTCGFARDRMLRGGDVHDYVLRMKELDEKLVATKDVVEAERERRGDSVDPKGVMARAKCLMELACERVPAGRPIVRCKVKDNDPIGQELRKGLMRSGRT</sequence>
<dbReference type="Proteomes" id="UP000006514">
    <property type="component" value="Unassembled WGS sequence"/>
</dbReference>
<organism evidence="2 3">
    <name type="scientific">Auricularia subglabra (strain TFB-10046 / SS5)</name>
    <name type="common">White-rot fungus</name>
    <name type="synonym">Auricularia delicata (strain TFB10046)</name>
    <dbReference type="NCBI Taxonomy" id="717982"/>
    <lineage>
        <taxon>Eukaryota</taxon>
        <taxon>Fungi</taxon>
        <taxon>Dikarya</taxon>
        <taxon>Basidiomycota</taxon>
        <taxon>Agaricomycotina</taxon>
        <taxon>Agaricomycetes</taxon>
        <taxon>Auriculariales</taxon>
        <taxon>Auriculariaceae</taxon>
        <taxon>Auricularia</taxon>
    </lineage>
</organism>
<dbReference type="AlphaFoldDB" id="J0WXS3"/>
<evidence type="ECO:0000313" key="3">
    <source>
        <dbReference type="Proteomes" id="UP000006514"/>
    </source>
</evidence>
<gene>
    <name evidence="2" type="ORF">AURDEDRAFT_166380</name>
</gene>
<proteinExistence type="predicted"/>
<evidence type="ECO:0000313" key="2">
    <source>
        <dbReference type="EMBL" id="EJD44595.1"/>
    </source>
</evidence>
<dbReference type="InParanoid" id="J0WXS3"/>